<name>A0A183GU85_HELPZ</name>
<gene>
    <name evidence="4" type="ORF">HPBE_LOCUS26254</name>
</gene>
<dbReference type="GO" id="GO:0005544">
    <property type="term" value="F:calcium-dependent phospholipid binding"/>
    <property type="evidence" value="ECO:0007669"/>
    <property type="project" value="InterPro"/>
</dbReference>
<sequence length="64" mass="7217">MANATIHPSASFDEDRAAEALERAMRGFGADKQKVVDILVRCNNAQRQMVRIIFRCFFSCSPIL</sequence>
<dbReference type="EMBL" id="UZAH01039555">
    <property type="protein sequence ID" value="VDP56576.1"/>
    <property type="molecule type" value="Genomic_DNA"/>
</dbReference>
<dbReference type="GO" id="GO:0005509">
    <property type="term" value="F:calcium ion binding"/>
    <property type="evidence" value="ECO:0007669"/>
    <property type="project" value="InterPro"/>
</dbReference>
<keyword evidence="2" id="KW-0677">Repeat</keyword>
<dbReference type="Gene3D" id="1.10.220.10">
    <property type="entry name" value="Annexin"/>
    <property type="match status" value="1"/>
</dbReference>
<dbReference type="Pfam" id="PF00191">
    <property type="entry name" value="Annexin"/>
    <property type="match status" value="1"/>
</dbReference>
<dbReference type="OrthoDB" id="37886at2759"/>
<dbReference type="AlphaFoldDB" id="A0A183GU85"/>
<dbReference type="WBParaSite" id="HPBE_0002625501-mRNA-1">
    <property type="protein sequence ID" value="HPBE_0002625501-mRNA-1"/>
    <property type="gene ID" value="HPBE_0002625501"/>
</dbReference>
<organism evidence="5 6">
    <name type="scientific">Heligmosomoides polygyrus</name>
    <name type="common">Parasitic roundworm</name>
    <dbReference type="NCBI Taxonomy" id="6339"/>
    <lineage>
        <taxon>Eukaryota</taxon>
        <taxon>Metazoa</taxon>
        <taxon>Ecdysozoa</taxon>
        <taxon>Nematoda</taxon>
        <taxon>Chromadorea</taxon>
        <taxon>Rhabditida</taxon>
        <taxon>Rhabditina</taxon>
        <taxon>Rhabditomorpha</taxon>
        <taxon>Strongyloidea</taxon>
        <taxon>Heligmosomidae</taxon>
        <taxon>Heligmosomoides</taxon>
    </lineage>
</organism>
<keyword evidence="3" id="KW-0041">Annexin</keyword>
<dbReference type="InterPro" id="IPR018502">
    <property type="entry name" value="Annexin_repeat"/>
</dbReference>
<evidence type="ECO:0000256" key="2">
    <source>
        <dbReference type="ARBA" id="ARBA00022737"/>
    </source>
</evidence>
<accession>A0A183GU85</accession>
<accession>A0A3P8INB3</accession>
<reference evidence="6" key="2">
    <citation type="submission" date="2019-09" db="UniProtKB">
        <authorList>
            <consortium name="WormBaseParasite"/>
        </authorList>
    </citation>
    <scope>IDENTIFICATION</scope>
</reference>
<evidence type="ECO:0000313" key="5">
    <source>
        <dbReference type="Proteomes" id="UP000050761"/>
    </source>
</evidence>
<dbReference type="InterPro" id="IPR037104">
    <property type="entry name" value="Annexin_sf"/>
</dbReference>
<dbReference type="SUPFAM" id="SSF47874">
    <property type="entry name" value="Annexin"/>
    <property type="match status" value="1"/>
</dbReference>
<evidence type="ECO:0000313" key="4">
    <source>
        <dbReference type="EMBL" id="VDP56576.1"/>
    </source>
</evidence>
<reference evidence="4 5" key="1">
    <citation type="submission" date="2018-11" db="EMBL/GenBank/DDBJ databases">
        <authorList>
            <consortium name="Pathogen Informatics"/>
        </authorList>
    </citation>
    <scope>NUCLEOTIDE SEQUENCE [LARGE SCALE GENOMIC DNA]</scope>
</reference>
<evidence type="ECO:0000256" key="1">
    <source>
        <dbReference type="ARBA" id="ARBA00007831"/>
    </source>
</evidence>
<evidence type="ECO:0000313" key="6">
    <source>
        <dbReference type="WBParaSite" id="HPBE_0002625501-mRNA-1"/>
    </source>
</evidence>
<evidence type="ECO:0000256" key="3">
    <source>
        <dbReference type="ARBA" id="ARBA00023216"/>
    </source>
</evidence>
<dbReference type="Proteomes" id="UP000050761">
    <property type="component" value="Unassembled WGS sequence"/>
</dbReference>
<proteinExistence type="inferred from homology"/>
<comment type="similarity">
    <text evidence="1">Belongs to the annexin family.</text>
</comment>
<protein>
    <submittedName>
        <fullName evidence="6">Annexin</fullName>
    </submittedName>
</protein>
<keyword evidence="5" id="KW-1185">Reference proteome</keyword>